<evidence type="ECO:0000313" key="2">
    <source>
        <dbReference type="EMBL" id="EJN57001.1"/>
    </source>
</evidence>
<reference evidence="2 3" key="1">
    <citation type="journal article" date="2012" name="J. Bacteriol.">
        <title>Draft Genome Sequence of the Extremely Halophilic Archaeon Halogranum salarium B-1T.</title>
        <authorList>
            <person name="Kim K.K."/>
            <person name="Lee K.C."/>
            <person name="Lee J.S."/>
        </authorList>
    </citation>
    <scope>NUCLEOTIDE SEQUENCE [LARGE SCALE GENOMIC DNA]</scope>
    <source>
        <strain evidence="2 3">B-1</strain>
    </source>
</reference>
<accession>J3JCX7</accession>
<evidence type="ECO:0000313" key="3">
    <source>
        <dbReference type="Proteomes" id="UP000007813"/>
    </source>
</evidence>
<dbReference type="AlphaFoldDB" id="J3JCX7"/>
<evidence type="ECO:0000256" key="1">
    <source>
        <dbReference type="SAM" id="MobiDB-lite"/>
    </source>
</evidence>
<feature type="compositionally biased region" description="Basic and acidic residues" evidence="1">
    <location>
        <begin position="19"/>
        <end position="28"/>
    </location>
</feature>
<name>J3JCX7_9EURY</name>
<dbReference type="EMBL" id="ALJD01000017">
    <property type="protein sequence ID" value="EJN57001.1"/>
    <property type="molecule type" value="Genomic_DNA"/>
</dbReference>
<organism evidence="2 3">
    <name type="scientific">Halogranum salarium B-1</name>
    <dbReference type="NCBI Taxonomy" id="1210908"/>
    <lineage>
        <taxon>Archaea</taxon>
        <taxon>Methanobacteriati</taxon>
        <taxon>Methanobacteriota</taxon>
        <taxon>Stenosarchaea group</taxon>
        <taxon>Halobacteria</taxon>
        <taxon>Halobacteriales</taxon>
        <taxon>Haloferacaceae</taxon>
    </lineage>
</organism>
<proteinExistence type="predicted"/>
<gene>
    <name evidence="2" type="ORF">HSB1_48180</name>
</gene>
<protein>
    <submittedName>
        <fullName evidence="2">Uncharacterized protein</fullName>
    </submittedName>
</protein>
<comment type="caution">
    <text evidence="2">The sequence shown here is derived from an EMBL/GenBank/DDBJ whole genome shotgun (WGS) entry which is preliminary data.</text>
</comment>
<feature type="region of interest" description="Disordered" evidence="1">
    <location>
        <begin position="15"/>
        <end position="39"/>
    </location>
</feature>
<dbReference type="Proteomes" id="UP000007813">
    <property type="component" value="Unassembled WGS sequence"/>
</dbReference>
<sequence>MFLLAAIYNARTQPTRHTNTRDHLETSHNSEQSVQTPDGRLARLWTALGDER</sequence>